<reference evidence="3 4" key="1">
    <citation type="journal article" date="2023" name="Int. J. Mol. Sci.">
        <title>De Novo Assembly and Annotation of 11 Diverse Shrub Willow (Salix) Genomes Reveals Novel Gene Organization in Sex-Linked Regions.</title>
        <authorList>
            <person name="Hyden B."/>
            <person name="Feng K."/>
            <person name="Yates T.B."/>
            <person name="Jawdy S."/>
            <person name="Cereghino C."/>
            <person name="Smart L.B."/>
            <person name="Muchero W."/>
        </authorList>
    </citation>
    <scope>NUCLEOTIDE SEQUENCE [LARGE SCALE GENOMIC DNA]</scope>
    <source>
        <tissue evidence="3">Shoot tip</tissue>
    </source>
</reference>
<protein>
    <recommendedName>
        <fullName evidence="2">AMP-dependent synthetase/ligase domain-containing protein</fullName>
    </recommendedName>
</protein>
<keyword evidence="1" id="KW-0436">Ligase</keyword>
<dbReference type="GO" id="GO:0016405">
    <property type="term" value="F:CoA-ligase activity"/>
    <property type="evidence" value="ECO:0007669"/>
    <property type="project" value="TreeGrafter"/>
</dbReference>
<feature type="domain" description="AMP-dependent synthetase/ligase" evidence="2">
    <location>
        <begin position="1"/>
        <end position="137"/>
    </location>
</feature>
<organism evidence="3 4">
    <name type="scientific">Salix udensis</name>
    <dbReference type="NCBI Taxonomy" id="889485"/>
    <lineage>
        <taxon>Eukaryota</taxon>
        <taxon>Viridiplantae</taxon>
        <taxon>Streptophyta</taxon>
        <taxon>Embryophyta</taxon>
        <taxon>Tracheophyta</taxon>
        <taxon>Spermatophyta</taxon>
        <taxon>Magnoliopsida</taxon>
        <taxon>eudicotyledons</taxon>
        <taxon>Gunneridae</taxon>
        <taxon>Pentapetalae</taxon>
        <taxon>rosids</taxon>
        <taxon>fabids</taxon>
        <taxon>Malpighiales</taxon>
        <taxon>Salicaceae</taxon>
        <taxon>Saliceae</taxon>
        <taxon>Salix</taxon>
    </lineage>
</organism>
<evidence type="ECO:0000259" key="2">
    <source>
        <dbReference type="Pfam" id="PF00501"/>
    </source>
</evidence>
<dbReference type="Proteomes" id="UP001162972">
    <property type="component" value="Chromosome 17"/>
</dbReference>
<dbReference type="AlphaFoldDB" id="A0AAD6KBZ3"/>
<dbReference type="EMBL" id="JAPFFJ010000008">
    <property type="protein sequence ID" value="KAJ6420751.1"/>
    <property type="molecule type" value="Genomic_DNA"/>
</dbReference>
<dbReference type="PANTHER" id="PTHR24096">
    <property type="entry name" value="LONG-CHAIN-FATTY-ACID--COA LIGASE"/>
    <property type="match status" value="1"/>
</dbReference>
<proteinExistence type="predicted"/>
<evidence type="ECO:0000313" key="3">
    <source>
        <dbReference type="EMBL" id="KAJ6420751.1"/>
    </source>
</evidence>
<comment type="caution">
    <text evidence="3">The sequence shown here is derived from an EMBL/GenBank/DDBJ whole genome shotgun (WGS) entry which is preliminary data.</text>
</comment>
<sequence length="183" mass="20648">MYSSGTTGRVKGVVLTHRNLIAVIAGYYPSKQERNSPTVMLYTVPYFHVFGFFYSFKSIDLSETVVVMERFDLKNMLRAVEKFRVTELAVAPPVVVAMTKSDLTDGYDLRSLETVGCGGAPLGKDVMKVFADRFPTVDLWQRGTRKFNMDALFLSNKKMMKINMSATYLAKLSTQDGTVLYDY</sequence>
<dbReference type="Pfam" id="PF00501">
    <property type="entry name" value="AMP-binding"/>
    <property type="match status" value="1"/>
</dbReference>
<evidence type="ECO:0000313" key="4">
    <source>
        <dbReference type="Proteomes" id="UP001162972"/>
    </source>
</evidence>
<evidence type="ECO:0000256" key="1">
    <source>
        <dbReference type="ARBA" id="ARBA00022598"/>
    </source>
</evidence>
<gene>
    <name evidence="3" type="ORF">OIU84_028167</name>
</gene>
<dbReference type="Gene3D" id="3.40.50.980">
    <property type="match status" value="1"/>
</dbReference>
<name>A0AAD6KBZ3_9ROSI</name>
<keyword evidence="4" id="KW-1185">Reference proteome</keyword>
<dbReference type="SUPFAM" id="SSF56801">
    <property type="entry name" value="Acetyl-CoA synthetase-like"/>
    <property type="match status" value="1"/>
</dbReference>
<accession>A0AAD6KBZ3</accession>
<dbReference type="PANTHER" id="PTHR24096:SF251">
    <property type="entry name" value="4-COUMARATE--COA LIGASE-LIKE 9"/>
    <property type="match status" value="1"/>
</dbReference>
<dbReference type="InterPro" id="IPR000873">
    <property type="entry name" value="AMP-dep_synth/lig_dom"/>
</dbReference>